<reference evidence="1" key="1">
    <citation type="submission" date="2014-11" db="EMBL/GenBank/DDBJ databases">
        <authorList>
            <person name="Amaro Gonzalez C."/>
        </authorList>
    </citation>
    <scope>NUCLEOTIDE SEQUENCE</scope>
</reference>
<organism evidence="1">
    <name type="scientific">Anguilla anguilla</name>
    <name type="common">European freshwater eel</name>
    <name type="synonym">Muraena anguilla</name>
    <dbReference type="NCBI Taxonomy" id="7936"/>
    <lineage>
        <taxon>Eukaryota</taxon>
        <taxon>Metazoa</taxon>
        <taxon>Chordata</taxon>
        <taxon>Craniata</taxon>
        <taxon>Vertebrata</taxon>
        <taxon>Euteleostomi</taxon>
        <taxon>Actinopterygii</taxon>
        <taxon>Neopterygii</taxon>
        <taxon>Teleostei</taxon>
        <taxon>Anguilliformes</taxon>
        <taxon>Anguillidae</taxon>
        <taxon>Anguilla</taxon>
    </lineage>
</organism>
<evidence type="ECO:0000313" key="1">
    <source>
        <dbReference type="EMBL" id="JAH46617.1"/>
    </source>
</evidence>
<protein>
    <submittedName>
        <fullName evidence="1">Uncharacterized protein</fullName>
    </submittedName>
</protein>
<dbReference type="AlphaFoldDB" id="A0A0E9SZC5"/>
<dbReference type="EMBL" id="GBXM01061960">
    <property type="protein sequence ID" value="JAH46617.1"/>
    <property type="molecule type" value="Transcribed_RNA"/>
</dbReference>
<proteinExistence type="predicted"/>
<accession>A0A0E9SZC5</accession>
<reference evidence="1" key="2">
    <citation type="journal article" date="2015" name="Fish Shellfish Immunol.">
        <title>Early steps in the European eel (Anguilla anguilla)-Vibrio vulnificus interaction in the gills: Role of the RtxA13 toxin.</title>
        <authorList>
            <person name="Callol A."/>
            <person name="Pajuelo D."/>
            <person name="Ebbesson L."/>
            <person name="Teles M."/>
            <person name="MacKenzie S."/>
            <person name="Amaro C."/>
        </authorList>
    </citation>
    <scope>NUCLEOTIDE SEQUENCE</scope>
</reference>
<name>A0A0E9SZC5_ANGAN</name>
<sequence length="27" mass="3315">MVDQRVMLERRFQSLPLQNYLRYGCTP</sequence>